<name>A0ABW3T805_9CAUL</name>
<dbReference type="PRINTS" id="PR00420">
    <property type="entry name" value="RNGMNOXGNASE"/>
</dbReference>
<feature type="domain" description="FAD-binding" evidence="3">
    <location>
        <begin position="5"/>
        <end position="336"/>
    </location>
</feature>
<reference evidence="5" key="1">
    <citation type="journal article" date="2019" name="Int. J. Syst. Evol. Microbiol.">
        <title>The Global Catalogue of Microorganisms (GCM) 10K type strain sequencing project: providing services to taxonomists for standard genome sequencing and annotation.</title>
        <authorList>
            <consortium name="The Broad Institute Genomics Platform"/>
            <consortium name="The Broad Institute Genome Sequencing Center for Infectious Disease"/>
            <person name="Wu L."/>
            <person name="Ma J."/>
        </authorList>
    </citation>
    <scope>NUCLEOTIDE SEQUENCE [LARGE SCALE GENOMIC DNA]</scope>
    <source>
        <strain evidence="5">CCUG 55074</strain>
    </source>
</reference>
<feature type="non-terminal residue" evidence="4">
    <location>
        <position position="393"/>
    </location>
</feature>
<dbReference type="SUPFAM" id="SSF51905">
    <property type="entry name" value="FAD/NAD(P)-binding domain"/>
    <property type="match status" value="1"/>
</dbReference>
<keyword evidence="1 4" id="KW-0560">Oxidoreductase</keyword>
<dbReference type="GO" id="GO:0008688">
    <property type="term" value="F:3-(3-hydroxyphenyl)propionate hydroxylase activity"/>
    <property type="evidence" value="ECO:0007669"/>
    <property type="project" value="UniProtKB-EC"/>
</dbReference>
<evidence type="ECO:0000256" key="1">
    <source>
        <dbReference type="ARBA" id="ARBA00023002"/>
    </source>
</evidence>
<dbReference type="InterPro" id="IPR036188">
    <property type="entry name" value="FAD/NAD-bd_sf"/>
</dbReference>
<accession>A0ABW3T805</accession>
<dbReference type="Proteomes" id="UP001597216">
    <property type="component" value="Unassembled WGS sequence"/>
</dbReference>
<protein>
    <submittedName>
        <fullName evidence="4">Bifunctional 3-(3-hydroxy-phenyl)propionate/3-hydroxycinnamic acid hydroxylase</fullName>
        <ecNumber evidence="4">1.14.13.127</ecNumber>
    </submittedName>
</protein>
<dbReference type="PANTHER" id="PTHR43476:SF3">
    <property type="entry name" value="FAD-BINDING MONOOXYGENASE"/>
    <property type="match status" value="1"/>
</dbReference>
<dbReference type="InterPro" id="IPR002938">
    <property type="entry name" value="FAD-bd"/>
</dbReference>
<dbReference type="Gene3D" id="3.30.70.2450">
    <property type="match status" value="1"/>
</dbReference>
<gene>
    <name evidence="4" type="ORF">ACFQ27_19685</name>
</gene>
<dbReference type="Gene3D" id="3.50.50.60">
    <property type="entry name" value="FAD/NAD(P)-binding domain"/>
    <property type="match status" value="1"/>
</dbReference>
<feature type="region of interest" description="Disordered" evidence="2">
    <location>
        <begin position="369"/>
        <end position="393"/>
    </location>
</feature>
<organism evidence="4 5">
    <name type="scientific">Phenylobacterium conjunctum</name>
    <dbReference type="NCBI Taxonomy" id="1298959"/>
    <lineage>
        <taxon>Bacteria</taxon>
        <taxon>Pseudomonadati</taxon>
        <taxon>Pseudomonadota</taxon>
        <taxon>Alphaproteobacteria</taxon>
        <taxon>Caulobacterales</taxon>
        <taxon>Caulobacteraceae</taxon>
        <taxon>Phenylobacterium</taxon>
    </lineage>
</organism>
<dbReference type="EMBL" id="JBHTLQ010000082">
    <property type="protein sequence ID" value="MFD1192820.1"/>
    <property type="molecule type" value="Genomic_DNA"/>
</dbReference>
<proteinExistence type="predicted"/>
<evidence type="ECO:0000313" key="4">
    <source>
        <dbReference type="EMBL" id="MFD1192820.1"/>
    </source>
</evidence>
<sequence length="393" mass="42052">MSGFDCDVLIAGMGPVGAMLGVLLEQEGLSAIAIDKDTEVYPLPRAAHFDSEVMRIFQAAGVAEAVLPHTQQTDRYDFRNAAGELLMSFGMSPTSPSGWASGYMFHQPAAEVALRDRFAALGGQARLGCKLESFVQDAEGVTAKLVGPDGPQTVRARYLVGCDGGRSTVREQLGLTLDDLQFDEPWLVIDVKVGPKANLPKVNLQVCDPARPTTCVLMGPGRHRWEFMLLPGETAEQVVEDGFIEALMSKWDAGDIEVERRAVYRFHGLVAHQWRKGRVILAGDSAHQTPPFAGQGMCAGLRDAANLAWKLGAVLKAGADDRLLDTYQQERDPHVRGFIGLAIGMGRVVCTLDPEAAEARDAQMLAQMASGAPPLPPAGAPPLQGGLLMSGAP</sequence>
<dbReference type="InterPro" id="IPR050631">
    <property type="entry name" value="PheA/TfdB_FAD_monoxygenase"/>
</dbReference>
<evidence type="ECO:0000313" key="5">
    <source>
        <dbReference type="Proteomes" id="UP001597216"/>
    </source>
</evidence>
<dbReference type="EC" id="1.14.13.127" evidence="4"/>
<dbReference type="Pfam" id="PF01494">
    <property type="entry name" value="FAD_binding_3"/>
    <property type="match status" value="1"/>
</dbReference>
<dbReference type="RefSeq" id="WP_377354767.1">
    <property type="nucleotide sequence ID" value="NZ_JBHTLQ010000082.1"/>
</dbReference>
<dbReference type="NCBIfam" id="NF004829">
    <property type="entry name" value="PRK06183.1-3"/>
    <property type="match status" value="1"/>
</dbReference>
<evidence type="ECO:0000256" key="2">
    <source>
        <dbReference type="SAM" id="MobiDB-lite"/>
    </source>
</evidence>
<comment type="caution">
    <text evidence="4">The sequence shown here is derived from an EMBL/GenBank/DDBJ whole genome shotgun (WGS) entry which is preliminary data.</text>
</comment>
<evidence type="ECO:0000259" key="3">
    <source>
        <dbReference type="Pfam" id="PF01494"/>
    </source>
</evidence>
<keyword evidence="5" id="KW-1185">Reference proteome</keyword>
<dbReference type="PANTHER" id="PTHR43476">
    <property type="entry name" value="3-(3-HYDROXY-PHENYL)PROPIONATE/3-HYDROXYCINNAMIC ACID HYDROXYLASE"/>
    <property type="match status" value="1"/>
</dbReference>